<comment type="function">
    <text evidence="9">Involved in the cellular defense against the biological effects of O6-methylguanine (O6-MeG) and O4-methylthymine (O4-MeT) in DNA. Repairs the methylated nucleobase in DNA by stoichiometrically transferring the methyl group to a cysteine residue in the enzyme. This is a suicide reaction: the enzyme is irreversibly inactivated.</text>
</comment>
<dbReference type="InterPro" id="IPR023546">
    <property type="entry name" value="MGMT"/>
</dbReference>
<dbReference type="CDD" id="cd06445">
    <property type="entry name" value="ATase"/>
    <property type="match status" value="1"/>
</dbReference>
<evidence type="ECO:0000256" key="7">
    <source>
        <dbReference type="ARBA" id="ARBA00023204"/>
    </source>
</evidence>
<evidence type="ECO:0000313" key="12">
    <source>
        <dbReference type="Proteomes" id="UP000076927"/>
    </source>
</evidence>
<evidence type="ECO:0000313" key="11">
    <source>
        <dbReference type="EMBL" id="ANE48826.1"/>
    </source>
</evidence>
<protein>
    <recommendedName>
        <fullName evidence="9">Methylated-DNA--protein-cysteine methyltransferase</fullName>
        <ecNumber evidence="9">2.1.1.63</ecNumber>
    </recommendedName>
    <alternativeName>
        <fullName evidence="9">6-O-methylguanine-DNA methyltransferase</fullName>
        <shortName evidence="9">MGMT</shortName>
    </alternativeName>
    <alternativeName>
        <fullName evidence="9">O-6-methylguanine-DNA-alkyltransferase</fullName>
    </alternativeName>
</protein>
<gene>
    <name evidence="11" type="ORF">SY83_09730</name>
</gene>
<dbReference type="NCBIfam" id="TIGR00589">
    <property type="entry name" value="ogt"/>
    <property type="match status" value="1"/>
</dbReference>
<feature type="active site" description="Nucleophile; methyl group acceptor" evidence="9">
    <location>
        <position position="142"/>
    </location>
</feature>
<comment type="catalytic activity">
    <reaction evidence="8 9">
        <text>a 6-O-methyl-2'-deoxyguanosine in DNA + L-cysteinyl-[protein] = S-methyl-L-cysteinyl-[protein] + a 2'-deoxyguanosine in DNA</text>
        <dbReference type="Rhea" id="RHEA:24000"/>
        <dbReference type="Rhea" id="RHEA-COMP:10131"/>
        <dbReference type="Rhea" id="RHEA-COMP:10132"/>
        <dbReference type="Rhea" id="RHEA-COMP:11367"/>
        <dbReference type="Rhea" id="RHEA-COMP:11368"/>
        <dbReference type="ChEBI" id="CHEBI:29950"/>
        <dbReference type="ChEBI" id="CHEBI:82612"/>
        <dbReference type="ChEBI" id="CHEBI:85445"/>
        <dbReference type="ChEBI" id="CHEBI:85448"/>
        <dbReference type="EC" id="2.1.1.63"/>
    </reaction>
</comment>
<dbReference type="SUPFAM" id="SSF46767">
    <property type="entry name" value="Methylated DNA-protein cysteine methyltransferase, C-terminal domain"/>
    <property type="match status" value="1"/>
</dbReference>
<dbReference type="OrthoDB" id="9802228at2"/>
<keyword evidence="3 9" id="KW-0963">Cytoplasm</keyword>
<dbReference type="PANTHER" id="PTHR10815">
    <property type="entry name" value="METHYLATED-DNA--PROTEIN-CYSTEINE METHYLTRANSFERASE"/>
    <property type="match status" value="1"/>
</dbReference>
<dbReference type="STRING" id="1178515.SY83_09730"/>
<comment type="subcellular location">
    <subcellularLocation>
        <location evidence="9">Cytoplasm</location>
    </subcellularLocation>
</comment>
<dbReference type="InterPro" id="IPR001497">
    <property type="entry name" value="MethylDNA_cys_MeTrfase_AS"/>
</dbReference>
<keyword evidence="6 9" id="KW-0227">DNA damage</keyword>
<sequence length="184" mass="20527">MKSSSIYWSALDILGEHWTVLATDKGLCRIFYPHNQLEEALPWIQRYQPGAQLTEAPEMIERLGVAELLRGYFGGERVTFDAVPLDLWGTPFQQEVWKALREIPYGTTSSYRDLAIAINRPQAVRAVGAANGANPIPIVVPCHRVIGANRTLVGYRGGLNMKTRLLQLEGVEPVEPAGHARFLF</sequence>
<dbReference type="AlphaFoldDB" id="A0A172TPC2"/>
<evidence type="ECO:0000256" key="6">
    <source>
        <dbReference type="ARBA" id="ARBA00022763"/>
    </source>
</evidence>
<evidence type="ECO:0000256" key="8">
    <source>
        <dbReference type="ARBA" id="ARBA00049348"/>
    </source>
</evidence>
<proteinExistence type="inferred from homology"/>
<dbReference type="Gene3D" id="1.10.10.10">
    <property type="entry name" value="Winged helix-like DNA-binding domain superfamily/Winged helix DNA-binding domain"/>
    <property type="match status" value="1"/>
</dbReference>
<evidence type="ECO:0000256" key="4">
    <source>
        <dbReference type="ARBA" id="ARBA00022603"/>
    </source>
</evidence>
<evidence type="ECO:0000259" key="10">
    <source>
        <dbReference type="Pfam" id="PF01035"/>
    </source>
</evidence>
<feature type="domain" description="Methylated-DNA-[protein]-cysteine S-methyltransferase DNA binding" evidence="10">
    <location>
        <begin position="91"/>
        <end position="171"/>
    </location>
</feature>
<dbReference type="PANTHER" id="PTHR10815:SF12">
    <property type="entry name" value="METHYLATED-DNA--PROTEIN-CYSTEINE METHYLTRANSFERASE, INDUCIBLE"/>
    <property type="match status" value="1"/>
</dbReference>
<dbReference type="InterPro" id="IPR036217">
    <property type="entry name" value="MethylDNA_cys_MeTrfase_DNAb"/>
</dbReference>
<dbReference type="FunFam" id="1.10.10.10:FF:000214">
    <property type="entry name" value="Methylated-DNA--protein-cysteine methyltransferase"/>
    <property type="match status" value="1"/>
</dbReference>
<evidence type="ECO:0000256" key="1">
    <source>
        <dbReference type="ARBA" id="ARBA00001286"/>
    </source>
</evidence>
<dbReference type="KEGG" id="pswu:SY83_09730"/>
<dbReference type="GO" id="GO:0032259">
    <property type="term" value="P:methylation"/>
    <property type="evidence" value="ECO:0007669"/>
    <property type="project" value="UniProtKB-KW"/>
</dbReference>
<comment type="catalytic activity">
    <reaction evidence="1 9">
        <text>a 4-O-methyl-thymidine in DNA + L-cysteinyl-[protein] = a thymidine in DNA + S-methyl-L-cysteinyl-[protein]</text>
        <dbReference type="Rhea" id="RHEA:53428"/>
        <dbReference type="Rhea" id="RHEA-COMP:10131"/>
        <dbReference type="Rhea" id="RHEA-COMP:10132"/>
        <dbReference type="Rhea" id="RHEA-COMP:13555"/>
        <dbReference type="Rhea" id="RHEA-COMP:13556"/>
        <dbReference type="ChEBI" id="CHEBI:29950"/>
        <dbReference type="ChEBI" id="CHEBI:82612"/>
        <dbReference type="ChEBI" id="CHEBI:137386"/>
        <dbReference type="ChEBI" id="CHEBI:137387"/>
        <dbReference type="EC" id="2.1.1.63"/>
    </reaction>
</comment>
<evidence type="ECO:0000256" key="3">
    <source>
        <dbReference type="ARBA" id="ARBA00022490"/>
    </source>
</evidence>
<evidence type="ECO:0000256" key="9">
    <source>
        <dbReference type="HAMAP-Rule" id="MF_00772"/>
    </source>
</evidence>
<keyword evidence="5 9" id="KW-0808">Transferase</keyword>
<organism evidence="11 12">
    <name type="scientific">Paenibacillus swuensis</name>
    <dbReference type="NCBI Taxonomy" id="1178515"/>
    <lineage>
        <taxon>Bacteria</taxon>
        <taxon>Bacillati</taxon>
        <taxon>Bacillota</taxon>
        <taxon>Bacilli</taxon>
        <taxon>Bacillales</taxon>
        <taxon>Paenibacillaceae</taxon>
        <taxon>Paenibacillus</taxon>
    </lineage>
</organism>
<dbReference type="InterPro" id="IPR014048">
    <property type="entry name" value="MethylDNA_cys_MeTrfase_DNA-bd"/>
</dbReference>
<dbReference type="GO" id="GO:0005737">
    <property type="term" value="C:cytoplasm"/>
    <property type="evidence" value="ECO:0007669"/>
    <property type="project" value="UniProtKB-SubCell"/>
</dbReference>
<dbReference type="Proteomes" id="UP000076927">
    <property type="component" value="Chromosome"/>
</dbReference>
<reference evidence="11 12" key="1">
    <citation type="submission" date="2015-01" db="EMBL/GenBank/DDBJ databases">
        <title>Paenibacillus swuensis/DY6/whole genome sequencing.</title>
        <authorList>
            <person name="Kim M.K."/>
            <person name="Srinivasan S."/>
            <person name="Lee J.-J."/>
        </authorList>
    </citation>
    <scope>NUCLEOTIDE SEQUENCE [LARGE SCALE GENOMIC DNA]</scope>
    <source>
        <strain evidence="11 12">DY6</strain>
    </source>
</reference>
<dbReference type="Pfam" id="PF01035">
    <property type="entry name" value="DNA_binding_1"/>
    <property type="match status" value="1"/>
</dbReference>
<dbReference type="PATRIC" id="fig|1178515.4.peg.1947"/>
<name>A0A172TPC2_9BACL</name>
<accession>A0A172TPC2</accession>
<keyword evidence="4 9" id="KW-0489">Methyltransferase</keyword>
<dbReference type="EC" id="2.1.1.63" evidence="9"/>
<dbReference type="PROSITE" id="PS00374">
    <property type="entry name" value="MGMT"/>
    <property type="match status" value="1"/>
</dbReference>
<comment type="miscellaneous">
    <text evidence="9">This enzyme catalyzes only one turnover and therefore is not strictly catalytic. According to one definition, an enzyme is a biocatalyst that acts repeatedly and over many reaction cycles.</text>
</comment>
<dbReference type="EMBL" id="CP011388">
    <property type="protein sequence ID" value="ANE48826.1"/>
    <property type="molecule type" value="Genomic_DNA"/>
</dbReference>
<comment type="similarity">
    <text evidence="2 9">Belongs to the MGMT family.</text>
</comment>
<dbReference type="SUPFAM" id="SSF53155">
    <property type="entry name" value="Methylated DNA-protein cysteine methyltransferase domain"/>
    <property type="match status" value="1"/>
</dbReference>
<dbReference type="InterPro" id="IPR036388">
    <property type="entry name" value="WH-like_DNA-bd_sf"/>
</dbReference>
<dbReference type="GO" id="GO:0006307">
    <property type="term" value="P:DNA alkylation repair"/>
    <property type="evidence" value="ECO:0007669"/>
    <property type="project" value="UniProtKB-UniRule"/>
</dbReference>
<keyword evidence="7 9" id="KW-0234">DNA repair</keyword>
<dbReference type="HAMAP" id="MF_00772">
    <property type="entry name" value="OGT"/>
    <property type="match status" value="1"/>
</dbReference>
<evidence type="ECO:0000256" key="2">
    <source>
        <dbReference type="ARBA" id="ARBA00008711"/>
    </source>
</evidence>
<dbReference type="InterPro" id="IPR036631">
    <property type="entry name" value="MGMT_N_sf"/>
</dbReference>
<dbReference type="GO" id="GO:0003908">
    <property type="term" value="F:methylated-DNA-[protein]-cysteine S-methyltransferase activity"/>
    <property type="evidence" value="ECO:0007669"/>
    <property type="project" value="UniProtKB-UniRule"/>
</dbReference>
<evidence type="ECO:0000256" key="5">
    <source>
        <dbReference type="ARBA" id="ARBA00022679"/>
    </source>
</evidence>
<keyword evidence="12" id="KW-1185">Reference proteome</keyword>